<sequence length="62" mass="6904">MLGRYWRYLYSTLAAFFGVQSESNRVRDFSANSSPLPYIITGVLLAALLVLGLLLLVNRVLA</sequence>
<keyword evidence="4" id="KW-1185">Reference proteome</keyword>
<proteinExistence type="predicted"/>
<dbReference type="Pfam" id="PF11174">
    <property type="entry name" value="DUF2970"/>
    <property type="match status" value="1"/>
</dbReference>
<dbReference type="Proteomes" id="UP000254069">
    <property type="component" value="Unassembled WGS sequence"/>
</dbReference>
<feature type="transmembrane region" description="Helical" evidence="1">
    <location>
        <begin position="37"/>
        <end position="57"/>
    </location>
</feature>
<evidence type="ECO:0000313" key="4">
    <source>
        <dbReference type="Proteomes" id="UP000254069"/>
    </source>
</evidence>
<accession>A0A2T3GXN1</accession>
<dbReference type="STRING" id="38313.GCA_000947195_00268"/>
<evidence type="ECO:0000256" key="1">
    <source>
        <dbReference type="SAM" id="Phobius"/>
    </source>
</evidence>
<reference evidence="3 4" key="1">
    <citation type="submission" date="2018-06" db="EMBL/GenBank/DDBJ databases">
        <authorList>
            <consortium name="Pathogen Informatics"/>
            <person name="Doyle S."/>
        </authorList>
    </citation>
    <scope>NUCLEOTIDE SEQUENCE [LARGE SCALE GENOMIC DNA]</scope>
    <source>
        <strain evidence="3 4">NCTC10738</strain>
    </source>
</reference>
<evidence type="ECO:0000313" key="3">
    <source>
        <dbReference type="EMBL" id="SUI57818.1"/>
    </source>
</evidence>
<reference evidence="2" key="2">
    <citation type="submission" date="2021-05" db="EMBL/GenBank/DDBJ databases">
        <title>Molecular characterization for Shewanella algae harboring chromosomal blaOXA-55-like strains isolated from clinical and environment sample.</title>
        <authorList>
            <person name="Ohama Y."/>
            <person name="Aoki K."/>
            <person name="Harada S."/>
            <person name="Moriya K."/>
            <person name="Ishii Y."/>
            <person name="Tateda K."/>
        </authorList>
    </citation>
    <scope>NUCLEOTIDE SEQUENCE</scope>
    <source>
        <strain evidence="2">TUM17379</strain>
    </source>
</reference>
<dbReference type="RefSeq" id="WP_025011598.1">
    <property type="nucleotide sequence ID" value="NZ_AP024609.1"/>
</dbReference>
<keyword evidence="1" id="KW-1133">Transmembrane helix</keyword>
<keyword evidence="1" id="KW-0472">Membrane</keyword>
<dbReference type="EMBL" id="AP024613">
    <property type="protein sequence ID" value="BCV43272.1"/>
    <property type="molecule type" value="Genomic_DNA"/>
</dbReference>
<dbReference type="AlphaFoldDB" id="A0A2T3GXN1"/>
<keyword evidence="1" id="KW-0812">Transmembrane</keyword>
<accession>A0A379ZB98</accession>
<dbReference type="KEGG" id="salg:BS332_08930"/>
<dbReference type="EMBL" id="UGYO01000001">
    <property type="protein sequence ID" value="SUI57818.1"/>
    <property type="molecule type" value="Genomic_DNA"/>
</dbReference>
<gene>
    <name evidence="3" type="ORF">NCTC10738_01333</name>
    <name evidence="2" type="ORF">TUM17379_02900</name>
</gene>
<protein>
    <submittedName>
        <fullName evidence="3">Protein of uncharacterized function (DUF2970)</fullName>
    </submittedName>
</protein>
<name>A0A2T3GXN1_9GAMM</name>
<dbReference type="Proteomes" id="UP000825078">
    <property type="component" value="Chromosome"/>
</dbReference>
<dbReference type="GeneID" id="93807355"/>
<evidence type="ECO:0000313" key="2">
    <source>
        <dbReference type="EMBL" id="BCV43272.1"/>
    </source>
</evidence>
<dbReference type="InterPro" id="IPR021344">
    <property type="entry name" value="DUF2970"/>
</dbReference>
<organism evidence="3 4">
    <name type="scientific">Shewanella algae</name>
    <dbReference type="NCBI Taxonomy" id="38313"/>
    <lineage>
        <taxon>Bacteria</taxon>
        <taxon>Pseudomonadati</taxon>
        <taxon>Pseudomonadota</taxon>
        <taxon>Gammaproteobacteria</taxon>
        <taxon>Alteromonadales</taxon>
        <taxon>Shewanellaceae</taxon>
        <taxon>Shewanella</taxon>
    </lineage>
</organism>